<organism evidence="7 8">
    <name type="scientific">Caldibacillus thermoamylovorans</name>
    <dbReference type="NCBI Taxonomy" id="35841"/>
    <lineage>
        <taxon>Bacteria</taxon>
        <taxon>Bacillati</taxon>
        <taxon>Bacillota</taxon>
        <taxon>Bacilli</taxon>
        <taxon>Bacillales</taxon>
        <taxon>Bacillaceae</taxon>
        <taxon>Caldibacillus</taxon>
    </lineage>
</organism>
<protein>
    <recommendedName>
        <fullName evidence="9">Major facilitator superfamily (MFS) profile domain-containing protein</fullName>
    </recommendedName>
</protein>
<feature type="transmembrane region" description="Helical" evidence="6">
    <location>
        <begin position="159"/>
        <end position="180"/>
    </location>
</feature>
<gene>
    <name evidence="7" type="ORF">BT1A1_0319</name>
</gene>
<feature type="transmembrane region" description="Helical" evidence="6">
    <location>
        <begin position="192"/>
        <end position="217"/>
    </location>
</feature>
<comment type="subcellular location">
    <subcellularLocation>
        <location evidence="1">Cell membrane</location>
        <topology evidence="1">Multi-pass membrane protein</topology>
    </subcellularLocation>
</comment>
<keyword evidence="5 6" id="KW-0472">Membrane</keyword>
<keyword evidence="3 6" id="KW-0812">Transmembrane</keyword>
<evidence type="ECO:0008006" key="9">
    <source>
        <dbReference type="Google" id="ProtNLM"/>
    </source>
</evidence>
<dbReference type="EMBL" id="CCRF01000010">
    <property type="protein sequence ID" value="CEE00180.1"/>
    <property type="molecule type" value="Genomic_DNA"/>
</dbReference>
<proteinExistence type="predicted"/>
<dbReference type="Proteomes" id="UP000040576">
    <property type="component" value="Unassembled WGS sequence"/>
</dbReference>
<dbReference type="CDD" id="cd06173">
    <property type="entry name" value="MFS_MefA_like"/>
    <property type="match status" value="1"/>
</dbReference>
<feature type="transmembrane region" description="Helical" evidence="6">
    <location>
        <begin position="224"/>
        <end position="242"/>
    </location>
</feature>
<reference evidence="7 8" key="1">
    <citation type="submission" date="2014-07" db="EMBL/GenBank/DDBJ databases">
        <authorList>
            <person name="Wibberg Daniel"/>
        </authorList>
    </citation>
    <scope>NUCLEOTIDE SEQUENCE [LARGE SCALE GENOMIC DNA]</scope>
</reference>
<feature type="transmembrane region" description="Helical" evidence="6">
    <location>
        <begin position="21"/>
        <end position="39"/>
    </location>
</feature>
<name>A0A090IXB3_9BACI</name>
<feature type="transmembrane region" description="Helical" evidence="6">
    <location>
        <begin position="45"/>
        <end position="66"/>
    </location>
</feature>
<feature type="transmembrane region" description="Helical" evidence="6">
    <location>
        <begin position="110"/>
        <end position="127"/>
    </location>
</feature>
<feature type="transmembrane region" description="Helical" evidence="6">
    <location>
        <begin position="312"/>
        <end position="330"/>
    </location>
</feature>
<evidence type="ECO:0000256" key="3">
    <source>
        <dbReference type="ARBA" id="ARBA00022692"/>
    </source>
</evidence>
<evidence type="ECO:0000256" key="4">
    <source>
        <dbReference type="ARBA" id="ARBA00022989"/>
    </source>
</evidence>
<feature type="transmembrane region" description="Helical" evidence="6">
    <location>
        <begin position="286"/>
        <end position="306"/>
    </location>
</feature>
<accession>A0A090IXB3</accession>
<keyword evidence="8" id="KW-1185">Reference proteome</keyword>
<dbReference type="PANTHER" id="PTHR23513">
    <property type="entry name" value="INTEGRAL MEMBRANE EFFLUX PROTEIN-RELATED"/>
    <property type="match status" value="1"/>
</dbReference>
<evidence type="ECO:0000313" key="8">
    <source>
        <dbReference type="Proteomes" id="UP000040576"/>
    </source>
</evidence>
<sequence>MIFGVWIDKWNRKWLMQISDFIQAFTTGVFAVLLFVDVFELQYIYFITIILSLCNNLFGISNTSILPELVKKDLLITANSLLSTSQQVARLVGSTVGGILIAYTGEATVIAINAITFFVSLAFIQFIRYEYTPNQQEGVKHSLINDIVEGFTWLKKERALVTLILIGMLSNVALGPTNVLPPMLIKEDFNGTAAALGVFDSFIGIGLLAGAVFVGIVSPKKIGMWFSFGLGMQSIGMFVISFSPNLIFANLGNLILGIAIIITNIPMSTFFQVMVPTNMRGRINSISSVSFNFSIPITYGVVGILADKIGAQEVYAIGTAILFICVVLAFTNKELVKSFIGADEGKKQEQVERNL</sequence>
<keyword evidence="2" id="KW-1003">Cell membrane</keyword>
<evidence type="ECO:0000256" key="6">
    <source>
        <dbReference type="SAM" id="Phobius"/>
    </source>
</evidence>
<dbReference type="PANTHER" id="PTHR23513:SF6">
    <property type="entry name" value="MAJOR FACILITATOR SUPERFAMILY ASSOCIATED DOMAIN-CONTAINING PROTEIN"/>
    <property type="match status" value="1"/>
</dbReference>
<evidence type="ECO:0000256" key="5">
    <source>
        <dbReference type="ARBA" id="ARBA00023136"/>
    </source>
</evidence>
<dbReference type="SUPFAM" id="SSF103473">
    <property type="entry name" value="MFS general substrate transporter"/>
    <property type="match status" value="1"/>
</dbReference>
<dbReference type="Gene3D" id="1.20.1250.20">
    <property type="entry name" value="MFS general substrate transporter like domains"/>
    <property type="match status" value="1"/>
</dbReference>
<feature type="transmembrane region" description="Helical" evidence="6">
    <location>
        <begin position="254"/>
        <end position="274"/>
    </location>
</feature>
<dbReference type="PRINTS" id="PR01988">
    <property type="entry name" value="EXPORTERBACE"/>
</dbReference>
<dbReference type="GO" id="GO:0005886">
    <property type="term" value="C:plasma membrane"/>
    <property type="evidence" value="ECO:0007669"/>
    <property type="project" value="UniProtKB-SubCell"/>
</dbReference>
<dbReference type="Pfam" id="PF07690">
    <property type="entry name" value="MFS_1"/>
    <property type="match status" value="1"/>
</dbReference>
<dbReference type="AlphaFoldDB" id="A0A090IXB3"/>
<evidence type="ECO:0000256" key="1">
    <source>
        <dbReference type="ARBA" id="ARBA00004651"/>
    </source>
</evidence>
<evidence type="ECO:0000313" key="7">
    <source>
        <dbReference type="EMBL" id="CEE00180.1"/>
    </source>
</evidence>
<dbReference type="InterPro" id="IPR022324">
    <property type="entry name" value="Bacilysin_exporter_BacE_put"/>
</dbReference>
<dbReference type="InterPro" id="IPR011701">
    <property type="entry name" value="MFS"/>
</dbReference>
<dbReference type="GO" id="GO:0022857">
    <property type="term" value="F:transmembrane transporter activity"/>
    <property type="evidence" value="ECO:0007669"/>
    <property type="project" value="InterPro"/>
</dbReference>
<dbReference type="InterPro" id="IPR036259">
    <property type="entry name" value="MFS_trans_sf"/>
</dbReference>
<keyword evidence="4 6" id="KW-1133">Transmembrane helix</keyword>
<evidence type="ECO:0000256" key="2">
    <source>
        <dbReference type="ARBA" id="ARBA00022475"/>
    </source>
</evidence>